<dbReference type="EMBL" id="QCYY01000454">
    <property type="protein sequence ID" value="ROT85019.1"/>
    <property type="molecule type" value="Genomic_DNA"/>
</dbReference>
<dbReference type="STRING" id="6689.A0A3R7T151"/>
<evidence type="ECO:0000313" key="8">
    <source>
        <dbReference type="Proteomes" id="UP000283509"/>
    </source>
</evidence>
<gene>
    <name evidence="7" type="ORF">C7M84_021560</name>
</gene>
<dbReference type="GO" id="GO:0007409">
    <property type="term" value="P:axonogenesis"/>
    <property type="evidence" value="ECO:0007669"/>
    <property type="project" value="TreeGrafter"/>
</dbReference>
<dbReference type="PANTHER" id="PTHR45773">
    <property type="entry name" value="SLIT AND NTRK-LIKE PROTEIN 4-RELATED"/>
    <property type="match status" value="1"/>
</dbReference>
<evidence type="ECO:0000256" key="6">
    <source>
        <dbReference type="SAM" id="Phobius"/>
    </source>
</evidence>
<organism evidence="7 8">
    <name type="scientific">Penaeus vannamei</name>
    <name type="common">Whiteleg shrimp</name>
    <name type="synonym">Litopenaeus vannamei</name>
    <dbReference type="NCBI Taxonomy" id="6689"/>
    <lineage>
        <taxon>Eukaryota</taxon>
        <taxon>Metazoa</taxon>
        <taxon>Ecdysozoa</taxon>
        <taxon>Arthropoda</taxon>
        <taxon>Crustacea</taxon>
        <taxon>Multicrustacea</taxon>
        <taxon>Malacostraca</taxon>
        <taxon>Eumalacostraca</taxon>
        <taxon>Eucarida</taxon>
        <taxon>Decapoda</taxon>
        <taxon>Dendrobranchiata</taxon>
        <taxon>Penaeoidea</taxon>
        <taxon>Penaeidae</taxon>
        <taxon>Penaeus</taxon>
    </lineage>
</organism>
<keyword evidence="4 6" id="KW-1133">Transmembrane helix</keyword>
<evidence type="ECO:0000256" key="5">
    <source>
        <dbReference type="ARBA" id="ARBA00023136"/>
    </source>
</evidence>
<reference evidence="7 8" key="2">
    <citation type="submission" date="2019-01" db="EMBL/GenBank/DDBJ databases">
        <title>The decoding of complex shrimp genome reveals the adaptation for benthos swimmer, frequently molting mechanism and breeding impact on genome.</title>
        <authorList>
            <person name="Sun Y."/>
            <person name="Gao Y."/>
            <person name="Yu Y."/>
        </authorList>
    </citation>
    <scope>NUCLEOTIDE SEQUENCE [LARGE SCALE GENOMIC DNA]</scope>
    <source>
        <tissue evidence="7">Muscle</tissue>
    </source>
</reference>
<dbReference type="AlphaFoldDB" id="A0A3R7T151"/>
<dbReference type="SUPFAM" id="SSF52058">
    <property type="entry name" value="L domain-like"/>
    <property type="match status" value="1"/>
</dbReference>
<comment type="caution">
    <text evidence="7">The sequence shown here is derived from an EMBL/GenBank/DDBJ whole genome shotgun (WGS) entry which is preliminary data.</text>
</comment>
<dbReference type="Proteomes" id="UP000283509">
    <property type="component" value="Unassembled WGS sequence"/>
</dbReference>
<proteinExistence type="predicted"/>
<dbReference type="InterPro" id="IPR032675">
    <property type="entry name" value="LRR_dom_sf"/>
</dbReference>
<dbReference type="Pfam" id="PF13855">
    <property type="entry name" value="LRR_8"/>
    <property type="match status" value="1"/>
</dbReference>
<protein>
    <submittedName>
        <fullName evidence="7">Putative chaoptin-like</fullName>
    </submittedName>
</protein>
<evidence type="ECO:0000256" key="2">
    <source>
        <dbReference type="ARBA" id="ARBA00022692"/>
    </source>
</evidence>
<comment type="subcellular location">
    <subcellularLocation>
        <location evidence="1">Membrane</location>
        <topology evidence="1">Single-pass type I membrane protein</topology>
    </subcellularLocation>
</comment>
<dbReference type="PANTHER" id="PTHR45773:SF10">
    <property type="match status" value="1"/>
</dbReference>
<reference evidence="7 8" key="1">
    <citation type="submission" date="2018-04" db="EMBL/GenBank/DDBJ databases">
        <authorList>
            <person name="Zhang X."/>
            <person name="Yuan J."/>
            <person name="Li F."/>
            <person name="Xiang J."/>
        </authorList>
    </citation>
    <scope>NUCLEOTIDE SEQUENCE [LARGE SCALE GENOMIC DNA]</scope>
    <source>
        <tissue evidence="7">Muscle</tissue>
    </source>
</reference>
<keyword evidence="8" id="KW-1185">Reference proteome</keyword>
<evidence type="ECO:0000256" key="4">
    <source>
        <dbReference type="ARBA" id="ARBA00022989"/>
    </source>
</evidence>
<sequence>MSNNAIKNFGRNPFARNTLLGWLNLSNNKLGKVESNSFRSMRFLRRLFLSDNEINTIQRESCGMRLHLAQNSVWLATARFKSWDDVVCAAPQHLQGRALPFITEEELRCTDNRRSFEEYQVNPDVRFRLKDEENRDVLEKLDISWYVTTREDVGGFKVSVYNTTSGKEVSSKSLGYTARRQRFPEVPRGRYRVCVGGLTSAEESRALQPAQCHGFFVSHARVPLPTPLLLIFLIILMLFR</sequence>
<name>A0A3R7T151_PENVA</name>
<keyword evidence="3" id="KW-0732">Signal</keyword>
<accession>A0A3R7T151</accession>
<dbReference type="OrthoDB" id="5789657at2759"/>
<dbReference type="GO" id="GO:0051965">
    <property type="term" value="P:positive regulation of synapse assembly"/>
    <property type="evidence" value="ECO:0007669"/>
    <property type="project" value="TreeGrafter"/>
</dbReference>
<keyword evidence="2 6" id="KW-0812">Transmembrane</keyword>
<evidence type="ECO:0000256" key="1">
    <source>
        <dbReference type="ARBA" id="ARBA00004479"/>
    </source>
</evidence>
<evidence type="ECO:0000256" key="3">
    <source>
        <dbReference type="ARBA" id="ARBA00022729"/>
    </source>
</evidence>
<dbReference type="InterPro" id="IPR001611">
    <property type="entry name" value="Leu-rich_rpt"/>
</dbReference>
<evidence type="ECO:0000313" key="7">
    <source>
        <dbReference type="EMBL" id="ROT85019.1"/>
    </source>
</evidence>
<keyword evidence="5 6" id="KW-0472">Membrane</keyword>
<dbReference type="Gene3D" id="3.80.10.10">
    <property type="entry name" value="Ribonuclease Inhibitor"/>
    <property type="match status" value="1"/>
</dbReference>
<dbReference type="GO" id="GO:0016020">
    <property type="term" value="C:membrane"/>
    <property type="evidence" value="ECO:0007669"/>
    <property type="project" value="UniProtKB-SubCell"/>
</dbReference>
<feature type="transmembrane region" description="Helical" evidence="6">
    <location>
        <begin position="222"/>
        <end position="239"/>
    </location>
</feature>